<dbReference type="GO" id="GO:0004553">
    <property type="term" value="F:hydrolase activity, hydrolyzing O-glycosyl compounds"/>
    <property type="evidence" value="ECO:0007669"/>
    <property type="project" value="InterPro"/>
</dbReference>
<reference evidence="4" key="1">
    <citation type="submission" date="2017-04" db="EMBL/GenBank/DDBJ databases">
        <authorList>
            <person name="Varghese N."/>
            <person name="Submissions S."/>
        </authorList>
    </citation>
    <scope>NUCLEOTIDE SEQUENCE [LARGE SCALE GENOMIC DNA]</scope>
    <source>
        <strain evidence="4">DSM 16537</strain>
    </source>
</reference>
<dbReference type="SUPFAM" id="SSF49344">
    <property type="entry name" value="CBD9-like"/>
    <property type="match status" value="1"/>
</dbReference>
<keyword evidence="4" id="KW-1185">Reference proteome</keyword>
<feature type="signal peptide" evidence="1">
    <location>
        <begin position="1"/>
        <end position="24"/>
    </location>
</feature>
<evidence type="ECO:0000256" key="1">
    <source>
        <dbReference type="SAM" id="SignalP"/>
    </source>
</evidence>
<accession>A0A1W2H4Q9</accession>
<name>A0A1W2H4Q9_9BACT</name>
<evidence type="ECO:0000313" key="3">
    <source>
        <dbReference type="EMBL" id="SMD43903.1"/>
    </source>
</evidence>
<dbReference type="InterPro" id="IPR010502">
    <property type="entry name" value="Carb-bd_dom_fam9"/>
</dbReference>
<feature type="chain" id="PRO_5013229937" evidence="1">
    <location>
        <begin position="25"/>
        <end position="258"/>
    </location>
</feature>
<proteinExistence type="predicted"/>
<protein>
    <submittedName>
        <fullName evidence="3">Carbohydrate-binding family 9</fullName>
    </submittedName>
</protein>
<sequence length="258" mass="29932">MMGRKKYDLILVICFCLMVLSSEAQQLKDSTMVNRITEKPVYQVNRLEGEILIDGVWDKPIWENVPTVEITHYMGNKPQFLPSTFAKLLYDDENIYGIFLVKDKFVHCLVQETNGHVSGDSCVEFFFSPDESKPLFYFNLEINCGGVPLMQYVTVPRKEYVFLDEAEIGKVEIAHSLPQKVFPEIVEDITWTIEFKLPFKILKQYAGISHPESGVKWKANFYKTASTTRNPHYLTWSHVDQPKPDFHLPKYFGTLVFK</sequence>
<keyword evidence="1" id="KW-0732">Signal</keyword>
<dbReference type="GO" id="GO:0030246">
    <property type="term" value="F:carbohydrate binding"/>
    <property type="evidence" value="ECO:0007669"/>
    <property type="project" value="InterPro"/>
</dbReference>
<organism evidence="3 4">
    <name type="scientific">Aquiflexum balticum DSM 16537</name>
    <dbReference type="NCBI Taxonomy" id="758820"/>
    <lineage>
        <taxon>Bacteria</taxon>
        <taxon>Pseudomonadati</taxon>
        <taxon>Bacteroidota</taxon>
        <taxon>Cytophagia</taxon>
        <taxon>Cytophagales</taxon>
        <taxon>Cyclobacteriaceae</taxon>
        <taxon>Aquiflexum</taxon>
    </lineage>
</organism>
<dbReference type="Proteomes" id="UP000192333">
    <property type="component" value="Chromosome I"/>
</dbReference>
<dbReference type="STRING" id="758820.SAMN00777080_2516"/>
<dbReference type="Gene3D" id="2.60.40.1190">
    <property type="match status" value="1"/>
</dbReference>
<dbReference type="AlphaFoldDB" id="A0A1W2H4Q9"/>
<evidence type="ECO:0000259" key="2">
    <source>
        <dbReference type="Pfam" id="PF16011"/>
    </source>
</evidence>
<dbReference type="Pfam" id="PF16011">
    <property type="entry name" value="CBM9_2"/>
    <property type="match status" value="1"/>
</dbReference>
<feature type="domain" description="Carbohydrate-binding" evidence="2">
    <location>
        <begin position="69"/>
        <end position="257"/>
    </location>
</feature>
<dbReference type="GO" id="GO:0016052">
    <property type="term" value="P:carbohydrate catabolic process"/>
    <property type="evidence" value="ECO:0007669"/>
    <property type="project" value="InterPro"/>
</dbReference>
<evidence type="ECO:0000313" key="4">
    <source>
        <dbReference type="Proteomes" id="UP000192333"/>
    </source>
</evidence>
<gene>
    <name evidence="3" type="ORF">SAMN00777080_2516</name>
</gene>
<dbReference type="CDD" id="cd09620">
    <property type="entry name" value="CBM9_like_3"/>
    <property type="match status" value="1"/>
</dbReference>
<dbReference type="EMBL" id="LT838813">
    <property type="protein sequence ID" value="SMD43903.1"/>
    <property type="molecule type" value="Genomic_DNA"/>
</dbReference>